<dbReference type="InterPro" id="IPR056823">
    <property type="entry name" value="TEN-like_YD-shell"/>
</dbReference>
<dbReference type="NCBIfam" id="TIGR01443">
    <property type="entry name" value="intein_Cterm"/>
    <property type="match status" value="1"/>
</dbReference>
<evidence type="ECO:0000313" key="5">
    <source>
        <dbReference type="Proteomes" id="UP000470446"/>
    </source>
</evidence>
<dbReference type="NCBIfam" id="TIGR03696">
    <property type="entry name" value="Rhs_assc_core"/>
    <property type="match status" value="1"/>
</dbReference>
<dbReference type="NCBIfam" id="TIGR01643">
    <property type="entry name" value="YD_repeat_2x"/>
    <property type="match status" value="4"/>
</dbReference>
<accession>A0A7K3PDZ2</accession>
<feature type="region of interest" description="Disordered" evidence="2">
    <location>
        <begin position="119"/>
        <end position="147"/>
    </location>
</feature>
<dbReference type="SUPFAM" id="SSF51294">
    <property type="entry name" value="Hedgehog/intein (Hint) domain"/>
    <property type="match status" value="1"/>
</dbReference>
<dbReference type="PANTHER" id="PTHR32305:SF17">
    <property type="entry name" value="TRNA NUCLEASE WAPA"/>
    <property type="match status" value="1"/>
</dbReference>
<feature type="region of interest" description="Disordered" evidence="2">
    <location>
        <begin position="1686"/>
        <end position="1712"/>
    </location>
</feature>
<keyword evidence="1" id="KW-0677">Repeat</keyword>
<dbReference type="Gene3D" id="2.180.10.10">
    <property type="entry name" value="RHS repeat-associated core"/>
    <property type="match status" value="2"/>
</dbReference>
<dbReference type="InterPro" id="IPR003587">
    <property type="entry name" value="Hint_dom_N"/>
</dbReference>
<dbReference type="CDD" id="cd00081">
    <property type="entry name" value="Hint"/>
    <property type="match status" value="1"/>
</dbReference>
<evidence type="ECO:0000256" key="2">
    <source>
        <dbReference type="SAM" id="MobiDB-lite"/>
    </source>
</evidence>
<dbReference type="SMART" id="SM00306">
    <property type="entry name" value="HintN"/>
    <property type="match status" value="1"/>
</dbReference>
<dbReference type="RefSeq" id="WP_164244115.1">
    <property type="nucleotide sequence ID" value="NZ_JAAGMA010000137.1"/>
</dbReference>
<dbReference type="PANTHER" id="PTHR32305">
    <property type="match status" value="1"/>
</dbReference>
<protein>
    <submittedName>
        <fullName evidence="4">Sugar-binding protein</fullName>
    </submittedName>
</protein>
<dbReference type="Gene3D" id="2.170.16.10">
    <property type="entry name" value="Hedgehog/Intein (Hint) domain"/>
    <property type="match status" value="1"/>
</dbReference>
<dbReference type="PROSITE" id="PS50818">
    <property type="entry name" value="INTEIN_C_TER"/>
    <property type="match status" value="1"/>
</dbReference>
<feature type="region of interest" description="Disordered" evidence="2">
    <location>
        <begin position="308"/>
        <end position="327"/>
    </location>
</feature>
<comment type="caution">
    <text evidence="4">The sequence shown here is derived from an EMBL/GenBank/DDBJ whole genome shotgun (WGS) entry which is preliminary data.</text>
</comment>
<organism evidence="4 5">
    <name type="scientific">Streptomyces coelicoflavus</name>
    <dbReference type="NCBI Taxonomy" id="285562"/>
    <lineage>
        <taxon>Bacteria</taxon>
        <taxon>Bacillati</taxon>
        <taxon>Actinomycetota</taxon>
        <taxon>Actinomycetes</taxon>
        <taxon>Kitasatosporales</taxon>
        <taxon>Streptomycetaceae</taxon>
        <taxon>Streptomyces</taxon>
    </lineage>
</organism>
<feature type="domain" description="Hint" evidence="3">
    <location>
        <begin position="2088"/>
        <end position="2200"/>
    </location>
</feature>
<gene>
    <name evidence="4" type="ORF">G3I32_04915</name>
</gene>
<feature type="region of interest" description="Disordered" evidence="2">
    <location>
        <begin position="36"/>
        <end position="69"/>
    </location>
</feature>
<dbReference type="InterPro" id="IPR030934">
    <property type="entry name" value="Intein_C"/>
</dbReference>
<dbReference type="Pfam" id="PF05593">
    <property type="entry name" value="RHS_repeat"/>
    <property type="match status" value="3"/>
</dbReference>
<dbReference type="EMBL" id="JAAGMA010000137">
    <property type="protein sequence ID" value="NEB08218.1"/>
    <property type="molecule type" value="Genomic_DNA"/>
</dbReference>
<dbReference type="InterPro" id="IPR050708">
    <property type="entry name" value="T6SS_VgrG/RHS"/>
</dbReference>
<dbReference type="Pfam" id="PF25023">
    <property type="entry name" value="TEN_YD-shell"/>
    <property type="match status" value="1"/>
</dbReference>
<sequence>MPHSGRPLALRIPRRALGATVFGVLLSLTATSVQALPARPDGPHRPGVQDSAAPAHGHDARAESLPTDPTAKAAVKTLGKAVLPKGGSAAVEVSPGQKDGKPVTVGGLPVTLTRTTAAKGAGSGARNGGADPAALHTGPASRSGAAPTVGVEVLDREQTRRAGAGTAAVLRLRPTDTAGDGTVHLSVDYSAFDQAYGGSYGARLRLVELPSCALTERLGSKACPGRPKALSSTNDTAHHTVSAKVRLPGTSEGGTPTPATTEARTRGTAHADAALYTGRSSAPSGTATTAAADGAAATVLALQSGASSDKGTYKATSLSPSASWNVSPSSGGFSWNYPIRAVPTPGGLTPTVGLGYSSQAIDGRTSATNNQGSWIGDGFSYEPGYVERSYKPCSDDGHKTSGEQCWAFDNATVMLNGSAGQLVKDDDTGKWHLSSDNGAKVEHLTGTHNGDNDGEYWKITTTDGTEYQFGLNRLPGWSSGDEETDSAWTAPVFGDDSGEPCYKSTFTSAHCAQAWRWNLDHVKDTHGNVLSYFYNAETNHYALNGKTDVNGTAYDRGGYLERIDYGQRAGAVYDTKAPARIVFHTAERCLPTTDFDCAPAKFTEANAAHWPDTPVDRYCKADTKCDASQSAQTFFTRKRLTGITTQMRTGASTYQDVDAWTFTHRFLDNGDDTHTLWLSKIDHEGRVGGTEKLPSLQLMGIALVNRVDSDDDNIDGFHRYRLATVLSETGAQLDVTYAPTQCTAEALPKPGESTKRCYPVVWSPPGSIDPKTDWFHKYVVQEIIQTDRTGGGDDLVTDYAYHGDAGWRHAEPDGITKDEYLTWSQWQGYGKVTVTSGDGQSTATRVDHTYLRGLNGDKKPGGGTRTETVTDSTGKTYTGHKEYTGFEVETQTYATPSNGKVTAKTITEPWKHDTATQTRSWGTQKATVVKPGVSRGYTLLSDGSWRETKSAFSYDTGVPNIRLQRTEDFGDVSTAADDTCTRLWYADNPAKNIYDLPSRSEAVTVDCATTPDRRTQVLTDERTSYDNGAFDAAPVKGDATRTERLTKHDGTTATYQVTGNTTYDAFGRPTSQTDAGGAKTTTAYTDVNGLISQTRQTNALGHVTTTDYAPAWGQSAGQTDPNGKRTDLAYDALGRLTSVWLPDRAKSQSPSIKYSYDIRRDEPVAIKTEKIEKDGTYGVEYQLYDSLLRPRQKQTEGPDGTRMVGDVFYDGTGEPKKTNITYNATGAPSDALLLVANGEVGAQHVYQRDGLGRVTTDVFQVAGVEQWRTTNVYDGERTYVTPPEGGVPTTTITDADGRTTELRHHEGAAPTAQGPSAGYRATHYTYDTAGRLKTVTDARGNVWSFGYDQLGRKTKQVDPDTGTTTIAYDGLDRPVSTTDARGKKISTVYDKLGRIESTWEGDPDTGTKLTETRYDKAGWLGKAYASLRFTGGDYIASVVQSMDTFYRPLKTAYSIPKTEGALAGVYTFTTTYNRDGTVRGMGMPAAGGLASEAIAFGYDELQRPTSMTGKTSYVTDTVYSPTSEVKQLELSTGTGKKVWETFSYEKGTTRLTRSTVDVEGEAGQTGTVKSSHYSYDQSGDILSVSDTAGASPDVQCFAYDSGKRLSEAWTPAATVAQATGYGTVHGGQNGAAPAACAAAPGEQALGGPAPYWTSYAVDAIGNRTEEVRHDTALDPAEDVTRAYTYGEGDAGPHALTKVTESTPTGDRQSTYDYDAIGNTTARTLGGDTQNLDWNAEGKLAKTTQADGKQTTYLYNADGDRVVRRDAEATTVYLPGMELRLPKGGTEVEATRYYSFSGQTVAVRQDNGDLSFLAADHQGTSGLAIKSATGAVSQRRFDPYGADRGTPTGTWPGEKGFVGGTQDEQAGLTHLGAREYDADTGKFVSPDPLIDYTSPEQMNAYSYAHNSPVTFADPSGEILADCWLGVITCHGGKPTTDPVEQAQDAQKQAASDVAAAEHRNTHARQFVKHTAKVIIKIVKDLIGVDAALDCFSSGDIGACGETLLNVAGSFAGGLAGKIIAKYGAPWDWAKGYKLAKRVVGLVKDLIDGVRDIGRASKTLDKAKDALKVAREKTKAAVAKGKSLFKKGSCHSFLPGTKVLLSDGTTKPIEDVVLGDKIKATDPEAGETTTREVVGTILTKDDKEFVDLTVTTATADGTETPGKPAPPASLVATTTHPFWVESAHDWVDAGNLRPGMTLHTPNGDRVTVTATRHYTKLQRTHDLTVEGVHTYYVLAGATPVLVHNCDGGVDWVNENANMSSAARAYDAGAAGSRAGVAPALQYYKAGGNRLSQIKFDGFDAANGVMIDRKVSVTTFNKTYRQAMNQSLALEQNGYSGRWEVPTAAEAARARKVLGGLLITNIRVRVVP</sequence>
<evidence type="ECO:0000259" key="3">
    <source>
        <dbReference type="SMART" id="SM00306"/>
    </source>
</evidence>
<feature type="compositionally biased region" description="Polar residues" evidence="2">
    <location>
        <begin position="1698"/>
        <end position="1712"/>
    </location>
</feature>
<dbReference type="InterPro" id="IPR006530">
    <property type="entry name" value="YD"/>
</dbReference>
<dbReference type="InterPro" id="IPR022385">
    <property type="entry name" value="Rhs_assc_core"/>
</dbReference>
<dbReference type="Proteomes" id="UP000470446">
    <property type="component" value="Unassembled WGS sequence"/>
</dbReference>
<name>A0A7K3PDZ2_9ACTN</name>
<feature type="region of interest" description="Disordered" evidence="2">
    <location>
        <begin position="220"/>
        <end position="266"/>
    </location>
</feature>
<reference evidence="4 5" key="1">
    <citation type="submission" date="2020-01" db="EMBL/GenBank/DDBJ databases">
        <title>Insect and environment-associated Actinomycetes.</title>
        <authorList>
            <person name="Currrie C."/>
            <person name="Chevrette M."/>
            <person name="Carlson C."/>
            <person name="Stubbendieck R."/>
            <person name="Wendt-Pienkowski E."/>
        </authorList>
    </citation>
    <scope>NUCLEOTIDE SEQUENCE [LARGE SCALE GENOMIC DNA]</scope>
    <source>
        <strain evidence="4 5">SID14163</strain>
    </source>
</reference>
<feature type="compositionally biased region" description="Low complexity" evidence="2">
    <location>
        <begin position="317"/>
        <end position="327"/>
    </location>
</feature>
<feature type="region of interest" description="Disordered" evidence="2">
    <location>
        <begin position="852"/>
        <end position="876"/>
    </location>
</feature>
<evidence type="ECO:0000313" key="4">
    <source>
        <dbReference type="EMBL" id="NEB08218.1"/>
    </source>
</evidence>
<proteinExistence type="predicted"/>
<feature type="compositionally biased region" description="Polar residues" evidence="2">
    <location>
        <begin position="865"/>
        <end position="876"/>
    </location>
</feature>
<dbReference type="Pfam" id="PF07591">
    <property type="entry name" value="PT-HINT"/>
    <property type="match status" value="1"/>
</dbReference>
<dbReference type="InterPro" id="IPR031325">
    <property type="entry name" value="RHS_repeat"/>
</dbReference>
<evidence type="ECO:0000256" key="1">
    <source>
        <dbReference type="ARBA" id="ARBA00022737"/>
    </source>
</evidence>
<feature type="compositionally biased region" description="Low complexity" evidence="2">
    <location>
        <begin position="248"/>
        <end position="266"/>
    </location>
</feature>
<dbReference type="InterPro" id="IPR036844">
    <property type="entry name" value="Hint_dom_sf"/>
</dbReference>